<accession>A0A6M3LNN8</accession>
<reference evidence="1" key="1">
    <citation type="submission" date="2020-03" db="EMBL/GenBank/DDBJ databases">
        <title>The deep terrestrial virosphere.</title>
        <authorList>
            <person name="Holmfeldt K."/>
            <person name="Nilsson E."/>
            <person name="Simone D."/>
            <person name="Lopez-Fernandez M."/>
            <person name="Wu X."/>
            <person name="de Brujin I."/>
            <person name="Lundin D."/>
            <person name="Andersson A."/>
            <person name="Bertilsson S."/>
            <person name="Dopson M."/>
        </authorList>
    </citation>
    <scope>NUCLEOTIDE SEQUENCE</scope>
    <source>
        <strain evidence="1">MM415B04891</strain>
    </source>
</reference>
<protein>
    <submittedName>
        <fullName evidence="1">Uncharacterized protein</fullName>
    </submittedName>
</protein>
<gene>
    <name evidence="1" type="ORF">MM415B04891_0005</name>
</gene>
<dbReference type="EMBL" id="MT143380">
    <property type="protein sequence ID" value="QJA96213.1"/>
    <property type="molecule type" value="Genomic_DNA"/>
</dbReference>
<proteinExistence type="predicted"/>
<evidence type="ECO:0000313" key="1">
    <source>
        <dbReference type="EMBL" id="QJA96213.1"/>
    </source>
</evidence>
<name>A0A6M3LNN8_9ZZZZ</name>
<sequence length="77" mass="9273">MNDQKAEKINSEAKKDMIAFGMKTIGKVPIDQWISLWRTNEGFRNFIKKREGIVEDFVKMELKPRRRIISYEQLQLW</sequence>
<organism evidence="1">
    <name type="scientific">viral metagenome</name>
    <dbReference type="NCBI Taxonomy" id="1070528"/>
    <lineage>
        <taxon>unclassified sequences</taxon>
        <taxon>metagenomes</taxon>
        <taxon>organismal metagenomes</taxon>
    </lineage>
</organism>
<dbReference type="AlphaFoldDB" id="A0A6M3LNN8"/>